<dbReference type="EMBL" id="CAQQ02023103">
    <property type="status" value="NOT_ANNOTATED_CDS"/>
    <property type="molecule type" value="Genomic_DNA"/>
</dbReference>
<dbReference type="GO" id="GO:0035869">
    <property type="term" value="C:ciliary transition zone"/>
    <property type="evidence" value="ECO:0007669"/>
    <property type="project" value="TreeGrafter"/>
</dbReference>
<dbReference type="Pfam" id="PF24656">
    <property type="entry name" value="CEPT76_peptidase"/>
    <property type="match status" value="1"/>
</dbReference>
<dbReference type="EMBL" id="CAQQ02023102">
    <property type="status" value="NOT_ANNOTATED_CDS"/>
    <property type="molecule type" value="Genomic_DNA"/>
</dbReference>
<dbReference type="Proteomes" id="UP000015102">
    <property type="component" value="Unassembled WGS sequence"/>
</dbReference>
<proteinExistence type="predicted"/>
<dbReference type="InterPro" id="IPR056290">
    <property type="entry name" value="CEPT76/DRC7_peptidase-like_dom"/>
</dbReference>
<dbReference type="AlphaFoldDB" id="T1GGC0"/>
<evidence type="ECO:0000313" key="2">
    <source>
        <dbReference type="EnsemblMetazoa" id="MESCA002434-PA"/>
    </source>
</evidence>
<dbReference type="SMART" id="SM00239">
    <property type="entry name" value="C2"/>
    <property type="match status" value="1"/>
</dbReference>
<dbReference type="PANTHER" id="PTHR20837:SF0">
    <property type="entry name" value="COILED-COIL AND C2 DOMAIN-CONTAINING PROTEIN 2A"/>
    <property type="match status" value="1"/>
</dbReference>
<name>T1GGC0_MEGSC</name>
<evidence type="ECO:0000313" key="3">
    <source>
        <dbReference type="Proteomes" id="UP000015102"/>
    </source>
</evidence>
<dbReference type="HOGENOM" id="CLU_020606_2_0_1"/>
<evidence type="ECO:0000259" key="1">
    <source>
        <dbReference type="PROSITE" id="PS50004"/>
    </source>
</evidence>
<organism evidence="2 3">
    <name type="scientific">Megaselia scalaris</name>
    <name type="common">Humpbacked fly</name>
    <name type="synonym">Phora scalaris</name>
    <dbReference type="NCBI Taxonomy" id="36166"/>
    <lineage>
        <taxon>Eukaryota</taxon>
        <taxon>Metazoa</taxon>
        <taxon>Ecdysozoa</taxon>
        <taxon>Arthropoda</taxon>
        <taxon>Hexapoda</taxon>
        <taxon>Insecta</taxon>
        <taxon>Pterygota</taxon>
        <taxon>Neoptera</taxon>
        <taxon>Endopterygota</taxon>
        <taxon>Diptera</taxon>
        <taxon>Brachycera</taxon>
        <taxon>Muscomorpha</taxon>
        <taxon>Platypezoidea</taxon>
        <taxon>Phoridae</taxon>
        <taxon>Megaseliini</taxon>
        <taxon>Megaselia</taxon>
    </lineage>
</organism>
<dbReference type="PROSITE" id="PS50004">
    <property type="entry name" value="C2"/>
    <property type="match status" value="1"/>
</dbReference>
<protein>
    <recommendedName>
        <fullName evidence="1">C2 domain-containing protein</fullName>
    </recommendedName>
</protein>
<keyword evidence="3" id="KW-1185">Reference proteome</keyword>
<dbReference type="STRING" id="36166.T1GGC0"/>
<dbReference type="InterPro" id="IPR035892">
    <property type="entry name" value="C2_domain_sf"/>
</dbReference>
<dbReference type="Gene3D" id="2.60.40.150">
    <property type="entry name" value="C2 domain"/>
    <property type="match status" value="1"/>
</dbReference>
<dbReference type="GO" id="GO:1904491">
    <property type="term" value="P:protein localization to ciliary transition zone"/>
    <property type="evidence" value="ECO:0007669"/>
    <property type="project" value="TreeGrafter"/>
</dbReference>
<dbReference type="Pfam" id="PF00168">
    <property type="entry name" value="C2"/>
    <property type="match status" value="1"/>
</dbReference>
<dbReference type="PANTHER" id="PTHR20837">
    <property type="entry name" value="CENTROSOMAL PROTEIN-RELATED"/>
    <property type="match status" value="1"/>
</dbReference>
<reference evidence="3" key="1">
    <citation type="submission" date="2013-02" db="EMBL/GenBank/DDBJ databases">
        <authorList>
            <person name="Hughes D."/>
        </authorList>
    </citation>
    <scope>NUCLEOTIDE SEQUENCE</scope>
    <source>
        <strain>Durham</strain>
        <strain evidence="3">NC isolate 2 -- Noor lab</strain>
    </source>
</reference>
<dbReference type="GO" id="GO:1905515">
    <property type="term" value="P:non-motile cilium assembly"/>
    <property type="evidence" value="ECO:0007669"/>
    <property type="project" value="TreeGrafter"/>
</dbReference>
<dbReference type="SUPFAM" id="SSF49562">
    <property type="entry name" value="C2 domain (Calcium/lipid-binding domain, CaLB)"/>
    <property type="match status" value="1"/>
</dbReference>
<dbReference type="EnsemblMetazoa" id="MESCA002434-RA">
    <property type="protein sequence ID" value="MESCA002434-PA"/>
    <property type="gene ID" value="MESCA002434"/>
</dbReference>
<accession>T1GGC0</accession>
<reference evidence="2" key="2">
    <citation type="submission" date="2015-06" db="UniProtKB">
        <authorList>
            <consortium name="EnsemblMetazoa"/>
        </authorList>
    </citation>
    <scope>IDENTIFICATION</scope>
</reference>
<dbReference type="InterPro" id="IPR000008">
    <property type="entry name" value="C2_dom"/>
</dbReference>
<feature type="domain" description="C2" evidence="1">
    <location>
        <begin position="1"/>
        <end position="136"/>
    </location>
</feature>
<sequence length="541" mass="62202">MNIVRASGIPNRLLQTNVYDRSGSNASSYFLAQNVKTTNVKPFVSLSYKKNLSRSTTAEGSNPIWNETLDLEVVESPVDLKDDIRIEIFDEYVENLINEDYSRSMEVYQRIYANWLGEYRLPISTLLKHKMIHGVFEINIPKLLVGYTIHNDHVEIPIENSLDTSASCLLWFTISISPTIEIPETNVFCLDCTESEDLRKHIKNGHQKRFVDPLICTEEGKRICITRLLESVPLPIDVAENLVTISKRFVSLISLVKPTFNPMSGFDGIWLNNRRILEGNICSPKDLGILLSCYFINIGVNCWVVLGNGYPQYEVAYILYKSQANSIDFSLIDPCTGKTYSTNDVICPLLQIKAVFNQSNFYSNIQRETRIAFTNFDFKDSSCWMSLFSRRGYAPTGGFQEEDYIYRDPLKAAEIQKNIERKIMKKINSWRSMRKTVWNRGFHSSMFNILRNLEADTTYDLPPENYLERIQGDFPGYKIFGFTLNFPYSNLSAISDRIRSTGIHLNMHKEVEFATAVYIHSFQIISCRCGFSSYQLFLIEA</sequence>
<dbReference type="OMA" id="SERTACC"/>
<dbReference type="InterPro" id="IPR052434">
    <property type="entry name" value="Tectonic-like_complex_comp"/>
</dbReference>